<name>A0A178MK87_9CHLR</name>
<keyword evidence="2" id="KW-1003">Cell membrane</keyword>
<dbReference type="PANTHER" id="PTHR30086">
    <property type="entry name" value="ARGININE EXPORTER PROTEIN ARGO"/>
    <property type="match status" value="1"/>
</dbReference>
<keyword evidence="8" id="KW-1185">Reference proteome</keyword>
<feature type="transmembrane region" description="Helical" evidence="6">
    <location>
        <begin position="66"/>
        <end position="87"/>
    </location>
</feature>
<accession>A0A178MK87</accession>
<dbReference type="RefSeq" id="WP_066783164.1">
    <property type="nucleotide sequence ID" value="NZ_LWQS01000032.1"/>
</dbReference>
<feature type="transmembrane region" description="Helical" evidence="6">
    <location>
        <begin position="148"/>
        <end position="171"/>
    </location>
</feature>
<evidence type="ECO:0000256" key="1">
    <source>
        <dbReference type="ARBA" id="ARBA00004651"/>
    </source>
</evidence>
<feature type="transmembrane region" description="Helical" evidence="6">
    <location>
        <begin position="6"/>
        <end position="27"/>
    </location>
</feature>
<dbReference type="STRING" id="1707952.A6A03_08465"/>
<keyword evidence="4 6" id="KW-1133">Transmembrane helix</keyword>
<proteinExistence type="predicted"/>
<evidence type="ECO:0000256" key="6">
    <source>
        <dbReference type="SAM" id="Phobius"/>
    </source>
</evidence>
<gene>
    <name evidence="7" type="ORF">A6A03_08465</name>
</gene>
<comment type="subcellular location">
    <subcellularLocation>
        <location evidence="1">Cell membrane</location>
        <topology evidence="1">Multi-pass membrane protein</topology>
    </subcellularLocation>
</comment>
<dbReference type="GO" id="GO:0005886">
    <property type="term" value="C:plasma membrane"/>
    <property type="evidence" value="ECO:0007669"/>
    <property type="project" value="UniProtKB-SubCell"/>
</dbReference>
<reference evidence="7 8" key="1">
    <citation type="submission" date="2016-04" db="EMBL/GenBank/DDBJ databases">
        <title>Chloroflexus islandicus sp. nov., a thermophilic filamentous anoxygenic phototrophic bacterium from geyser Strokkur (Iceland).</title>
        <authorList>
            <person name="Gaisin V.A."/>
            <person name="Kalashnikov A.M."/>
            <person name="Sukhacheva M.V."/>
            <person name="Grouzdev D.S."/>
            <person name="Ivanov T.M."/>
            <person name="Kuznetsov B."/>
            <person name="Gorlenko V.M."/>
        </authorList>
    </citation>
    <scope>NUCLEOTIDE SEQUENCE [LARGE SCALE GENOMIC DNA]</scope>
    <source>
        <strain evidence="8">isl-2</strain>
    </source>
</reference>
<organism evidence="7 8">
    <name type="scientific">Chloroflexus islandicus</name>
    <dbReference type="NCBI Taxonomy" id="1707952"/>
    <lineage>
        <taxon>Bacteria</taxon>
        <taxon>Bacillati</taxon>
        <taxon>Chloroflexota</taxon>
        <taxon>Chloroflexia</taxon>
        <taxon>Chloroflexales</taxon>
        <taxon>Chloroflexineae</taxon>
        <taxon>Chloroflexaceae</taxon>
        <taxon>Chloroflexus</taxon>
    </lineage>
</organism>
<evidence type="ECO:0000256" key="2">
    <source>
        <dbReference type="ARBA" id="ARBA00022475"/>
    </source>
</evidence>
<feature type="transmembrane region" description="Helical" evidence="6">
    <location>
        <begin position="108"/>
        <end position="136"/>
    </location>
</feature>
<dbReference type="PANTHER" id="PTHR30086:SF20">
    <property type="entry name" value="ARGININE EXPORTER PROTEIN ARGO-RELATED"/>
    <property type="match status" value="1"/>
</dbReference>
<sequence length="203" mass="20524">MIELFIRGVLFGLAIAAPVGPIGLLCIRRTITDGRIAGFISGLGAATADALYGSIAALGLQALSLWLLGISPILRIVGGVALLWIGLTTMLARPQPIVAQPEPTKRGLLGAYVSTLFLTLTNPATILIFTVIFAGLGLSAGAGGLAGLALVAGVAIGSALWWTILSGGVGFVRGRVTPPMLRVINVVSGLIIGGFGVAALFVG</sequence>
<feature type="transmembrane region" description="Helical" evidence="6">
    <location>
        <begin position="183"/>
        <end position="202"/>
    </location>
</feature>
<dbReference type="GO" id="GO:0015171">
    <property type="term" value="F:amino acid transmembrane transporter activity"/>
    <property type="evidence" value="ECO:0007669"/>
    <property type="project" value="TreeGrafter"/>
</dbReference>
<keyword evidence="5 6" id="KW-0472">Membrane</keyword>
<evidence type="ECO:0000256" key="5">
    <source>
        <dbReference type="ARBA" id="ARBA00023136"/>
    </source>
</evidence>
<evidence type="ECO:0000256" key="3">
    <source>
        <dbReference type="ARBA" id="ARBA00022692"/>
    </source>
</evidence>
<evidence type="ECO:0000256" key="4">
    <source>
        <dbReference type="ARBA" id="ARBA00022989"/>
    </source>
</evidence>
<dbReference type="InterPro" id="IPR001123">
    <property type="entry name" value="LeuE-type"/>
</dbReference>
<keyword evidence="3 6" id="KW-0812">Transmembrane</keyword>
<dbReference type="AlphaFoldDB" id="A0A178MK87"/>
<dbReference type="OrthoDB" id="5638726at2"/>
<comment type="caution">
    <text evidence="7">The sequence shown here is derived from an EMBL/GenBank/DDBJ whole genome shotgun (WGS) entry which is preliminary data.</text>
</comment>
<dbReference type="Proteomes" id="UP000078287">
    <property type="component" value="Unassembled WGS sequence"/>
</dbReference>
<feature type="transmembrane region" description="Helical" evidence="6">
    <location>
        <begin position="39"/>
        <end position="60"/>
    </location>
</feature>
<protein>
    <submittedName>
        <fullName evidence="7">Lysine transporter LysE</fullName>
    </submittedName>
</protein>
<evidence type="ECO:0000313" key="8">
    <source>
        <dbReference type="Proteomes" id="UP000078287"/>
    </source>
</evidence>
<dbReference type="Pfam" id="PF01810">
    <property type="entry name" value="LysE"/>
    <property type="match status" value="1"/>
</dbReference>
<evidence type="ECO:0000313" key="7">
    <source>
        <dbReference type="EMBL" id="OAN48414.1"/>
    </source>
</evidence>
<dbReference type="EMBL" id="LWQS01000032">
    <property type="protein sequence ID" value="OAN48414.1"/>
    <property type="molecule type" value="Genomic_DNA"/>
</dbReference>